<accession>A0AAU9S601</accession>
<dbReference type="GO" id="GO:0005737">
    <property type="term" value="C:cytoplasm"/>
    <property type="evidence" value="ECO:0007669"/>
    <property type="project" value="TreeGrafter"/>
</dbReference>
<dbReference type="Gene3D" id="3.40.630.30">
    <property type="match status" value="1"/>
</dbReference>
<dbReference type="AlphaFoldDB" id="A0AAU9S601"/>
<evidence type="ECO:0000256" key="1">
    <source>
        <dbReference type="RuleBase" id="RU000586"/>
    </source>
</evidence>
<comment type="catalytic activity">
    <reaction evidence="1">
        <text>N-terminal glycyl-[protein] + tetradecanoyl-CoA = N-tetradecanoylglycyl-[protein] + CoA + H(+)</text>
        <dbReference type="Rhea" id="RHEA:15521"/>
        <dbReference type="Rhea" id="RHEA-COMP:12666"/>
        <dbReference type="Rhea" id="RHEA-COMP:12667"/>
        <dbReference type="ChEBI" id="CHEBI:15378"/>
        <dbReference type="ChEBI" id="CHEBI:57287"/>
        <dbReference type="ChEBI" id="CHEBI:57385"/>
        <dbReference type="ChEBI" id="CHEBI:64723"/>
        <dbReference type="ChEBI" id="CHEBI:133050"/>
        <dbReference type="EC" id="2.3.1.97"/>
    </reaction>
</comment>
<protein>
    <recommendedName>
        <fullName evidence="1">Glycylpeptide N-tetradecanoyltransferase</fullName>
        <ecNumber evidence="1">2.3.1.97</ecNumber>
    </recommendedName>
</protein>
<comment type="function">
    <text evidence="1">Adds a myristoyl group to the N-terminal glycine residue of certain cellular proteins.</text>
</comment>
<gene>
    <name evidence="4" type="ORF">TAV2_LOCUS12640</name>
</gene>
<keyword evidence="5" id="KW-1185">Reference proteome</keyword>
<sequence length="173" mass="19707">MCLLHIVEPIDVEFTTLGRMTMSMANKLYKLPHALITPGQFGIATDFDENDVGHWLLPIEDVVQTYLVESPQTHDLTDLCSFYMTTLTILGNSEIHNYYNVATETSFPQLMNDALIVSKQKGFDILYALDVMHNESFFKELRFDPGDGQIHTRRELTLISKLNANMQMTIVST</sequence>
<comment type="similarity">
    <text evidence="2">Belongs to the NMT family.</text>
</comment>
<keyword evidence="1" id="KW-0808">Transferase</keyword>
<dbReference type="SUPFAM" id="SSF55729">
    <property type="entry name" value="Acyl-CoA N-acyltransferases (Nat)"/>
    <property type="match status" value="1"/>
</dbReference>
<evidence type="ECO:0000256" key="2">
    <source>
        <dbReference type="RuleBase" id="RU004178"/>
    </source>
</evidence>
<dbReference type="PANTHER" id="PTHR11377:SF22">
    <property type="entry name" value="GLYCYLPEPTIDE N-TETRADECANOYLTRANSFERASE"/>
    <property type="match status" value="1"/>
</dbReference>
<keyword evidence="1" id="KW-0012">Acyltransferase</keyword>
<dbReference type="EMBL" id="OU466860">
    <property type="protein sequence ID" value="CAH2058053.1"/>
    <property type="molecule type" value="Genomic_DNA"/>
</dbReference>
<dbReference type="InterPro" id="IPR000903">
    <property type="entry name" value="NMT"/>
</dbReference>
<evidence type="ECO:0000259" key="3">
    <source>
        <dbReference type="Pfam" id="PF02799"/>
    </source>
</evidence>
<dbReference type="EC" id="2.3.1.97" evidence="1"/>
<feature type="domain" description="Glycylpeptide N-tetradecanoyltransferase C-terminal" evidence="3">
    <location>
        <begin position="40"/>
        <end position="151"/>
    </location>
</feature>
<dbReference type="InterPro" id="IPR016181">
    <property type="entry name" value="Acyl_CoA_acyltransferase"/>
</dbReference>
<name>A0AAU9S601_THLAR</name>
<dbReference type="GO" id="GO:0004379">
    <property type="term" value="F:glycylpeptide N-tetradecanoyltransferase activity"/>
    <property type="evidence" value="ECO:0007669"/>
    <property type="project" value="UniProtKB-EC"/>
</dbReference>
<organism evidence="4 5">
    <name type="scientific">Thlaspi arvense</name>
    <name type="common">Field penny-cress</name>
    <dbReference type="NCBI Taxonomy" id="13288"/>
    <lineage>
        <taxon>Eukaryota</taxon>
        <taxon>Viridiplantae</taxon>
        <taxon>Streptophyta</taxon>
        <taxon>Embryophyta</taxon>
        <taxon>Tracheophyta</taxon>
        <taxon>Spermatophyta</taxon>
        <taxon>Magnoliopsida</taxon>
        <taxon>eudicotyledons</taxon>
        <taxon>Gunneridae</taxon>
        <taxon>Pentapetalae</taxon>
        <taxon>rosids</taxon>
        <taxon>malvids</taxon>
        <taxon>Brassicales</taxon>
        <taxon>Brassicaceae</taxon>
        <taxon>Thlaspideae</taxon>
        <taxon>Thlaspi</taxon>
    </lineage>
</organism>
<dbReference type="Proteomes" id="UP000836841">
    <property type="component" value="Chromosome 4"/>
</dbReference>
<evidence type="ECO:0000313" key="4">
    <source>
        <dbReference type="EMBL" id="CAH2058053.1"/>
    </source>
</evidence>
<dbReference type="Pfam" id="PF02799">
    <property type="entry name" value="NMT_C"/>
    <property type="match status" value="1"/>
</dbReference>
<reference evidence="4 5" key="1">
    <citation type="submission" date="2022-03" db="EMBL/GenBank/DDBJ databases">
        <authorList>
            <person name="Nunn A."/>
            <person name="Chopra R."/>
            <person name="Nunn A."/>
            <person name="Contreras Garrido A."/>
        </authorList>
    </citation>
    <scope>NUCLEOTIDE SEQUENCE [LARGE SCALE GENOMIC DNA]</scope>
</reference>
<dbReference type="PANTHER" id="PTHR11377">
    <property type="entry name" value="N-MYRISTOYL TRANSFERASE"/>
    <property type="match status" value="1"/>
</dbReference>
<proteinExistence type="inferred from homology"/>
<dbReference type="InterPro" id="IPR022677">
    <property type="entry name" value="NMT_C"/>
</dbReference>
<evidence type="ECO:0000313" key="5">
    <source>
        <dbReference type="Proteomes" id="UP000836841"/>
    </source>
</evidence>